<organism evidence="19 20">
    <name type="scientific">Shewanella mangrovi</name>
    <dbReference type="NCBI Taxonomy" id="1515746"/>
    <lineage>
        <taxon>Bacteria</taxon>
        <taxon>Pseudomonadati</taxon>
        <taxon>Pseudomonadota</taxon>
        <taxon>Gammaproteobacteria</taxon>
        <taxon>Alteromonadales</taxon>
        <taxon>Shewanellaceae</taxon>
        <taxon>Shewanella</taxon>
    </lineage>
</organism>
<dbReference type="Pfam" id="PF00593">
    <property type="entry name" value="TonB_dep_Rec_b-barrel"/>
    <property type="match status" value="1"/>
</dbReference>
<comment type="subcellular location">
    <subcellularLocation>
        <location evidence="1 14">Cell outer membrane</location>
        <topology evidence="1 14">Multi-pass membrane protein</topology>
    </subcellularLocation>
</comment>
<evidence type="ECO:0000256" key="15">
    <source>
        <dbReference type="RuleBase" id="RU003357"/>
    </source>
</evidence>
<dbReference type="GO" id="GO:0038023">
    <property type="term" value="F:signaling receptor activity"/>
    <property type="evidence" value="ECO:0007669"/>
    <property type="project" value="InterPro"/>
</dbReference>
<evidence type="ECO:0000256" key="7">
    <source>
        <dbReference type="ARBA" id="ARBA00022729"/>
    </source>
</evidence>
<sequence length="723" mass="79603">MRYHLLPVAAAVTAVLYPVAASAAESATDANENIEKITVTGKYTVSKTIDTATGLGLTLQETPQSVSIITDERIRDQALNTVVDVVNNSVGLSSSKTDNVRNGFSARGFTIQNYQIDGVPLSWSLGGDAGETVSDVSLYERVEVVRGATGLLTGAGDPSASINLVRKHADATELSGYLQLDAGSWNKKQLTADVGSKLNSDGSIRGRLVAKYVDNDSFQQYYEDHKTILYGVVDADITNSTLLRVGAVYNNNDPHGAMWGGLPAVFADSSAADWDVSTTTGADWTRWESTNKNYFANINHMFSNGWQLIANYNLMEYESYSRLIYMSGALDEATGTGLAGQRYNSHAENNSNNFDLQLKGDYELFSRSHEFVMGALYSKQKGYTDTYEPTPLAGGGFYDAMPVDDFYSWQQGDTFAEPEWSTTASRNQDLETEQKGFYAATRLSITDELKVIAGGRISSWNREGISWGDVNYGNNGEFVPYLGALYDVNEQHRIYASYTEIFNPQNARTADGSFIDPLEGKSYELGLKSSFFDDRLHTTVAVFKIDQDNLAVNDPDFVPTDEQVANGQTSASIAAQGTESEGFEFEVVGQPTDGWNISAGYSQFKAEDADGNKVQTTAPRKQLKLFTTYQFQQLLPELTIGGGINWQSASYSDSGSVHIDQGAYSLVNVMARYDINDSMDLQFNVENLLDKKYYAYMSASTLPYSVYHYGTPRNVTLSFKYRF</sequence>
<feature type="chain" id="PRO_5001901049" evidence="16">
    <location>
        <begin position="24"/>
        <end position="723"/>
    </location>
</feature>
<dbReference type="NCBIfam" id="TIGR01783">
    <property type="entry name" value="TonB-siderophor"/>
    <property type="match status" value="1"/>
</dbReference>
<dbReference type="OrthoDB" id="8663017at2"/>
<keyword evidence="3 14" id="KW-0813">Transport</keyword>
<keyword evidence="6 14" id="KW-0812">Transmembrane</keyword>
<evidence type="ECO:0000256" key="6">
    <source>
        <dbReference type="ARBA" id="ARBA00022692"/>
    </source>
</evidence>
<keyword evidence="8" id="KW-0408">Iron</keyword>
<keyword evidence="4 14" id="KW-1134">Transmembrane beta strand</keyword>
<evidence type="ECO:0000256" key="11">
    <source>
        <dbReference type="ARBA" id="ARBA00023136"/>
    </source>
</evidence>
<dbReference type="CDD" id="cd01347">
    <property type="entry name" value="ligand_gated_channel"/>
    <property type="match status" value="1"/>
</dbReference>
<dbReference type="Pfam" id="PF07715">
    <property type="entry name" value="Plug"/>
    <property type="match status" value="1"/>
</dbReference>
<dbReference type="GO" id="GO:0015891">
    <property type="term" value="P:siderophore transport"/>
    <property type="evidence" value="ECO:0007669"/>
    <property type="project" value="InterPro"/>
</dbReference>
<name>A0A094LNC9_9GAMM</name>
<dbReference type="InterPro" id="IPR036942">
    <property type="entry name" value="Beta-barrel_TonB_sf"/>
</dbReference>
<dbReference type="InterPro" id="IPR037066">
    <property type="entry name" value="Plug_dom_sf"/>
</dbReference>
<dbReference type="Gene3D" id="2.40.170.20">
    <property type="entry name" value="TonB-dependent receptor, beta-barrel domain"/>
    <property type="match status" value="1"/>
</dbReference>
<dbReference type="PROSITE" id="PS52016">
    <property type="entry name" value="TONB_DEPENDENT_REC_3"/>
    <property type="match status" value="1"/>
</dbReference>
<dbReference type="InterPro" id="IPR012910">
    <property type="entry name" value="Plug_dom"/>
</dbReference>
<dbReference type="InterPro" id="IPR039426">
    <property type="entry name" value="TonB-dep_rcpt-like"/>
</dbReference>
<dbReference type="FunFam" id="2.170.130.10:FF:000010">
    <property type="entry name" value="Ferripyoverdine receptor"/>
    <property type="match status" value="1"/>
</dbReference>
<accession>A0A094LNC9</accession>
<evidence type="ECO:0000256" key="12">
    <source>
        <dbReference type="ARBA" id="ARBA00023170"/>
    </source>
</evidence>
<proteinExistence type="inferred from homology"/>
<evidence type="ECO:0000256" key="1">
    <source>
        <dbReference type="ARBA" id="ARBA00004571"/>
    </source>
</evidence>
<evidence type="ECO:0000259" key="17">
    <source>
        <dbReference type="Pfam" id="PF00593"/>
    </source>
</evidence>
<comment type="caution">
    <text evidence="19">The sequence shown here is derived from an EMBL/GenBank/DDBJ whole genome shotgun (WGS) entry which is preliminary data.</text>
</comment>
<dbReference type="PANTHER" id="PTHR32552">
    <property type="entry name" value="FERRICHROME IRON RECEPTOR-RELATED"/>
    <property type="match status" value="1"/>
</dbReference>
<feature type="domain" description="TonB-dependent receptor plug" evidence="18">
    <location>
        <begin position="59"/>
        <end position="159"/>
    </location>
</feature>
<evidence type="ECO:0000256" key="8">
    <source>
        <dbReference type="ARBA" id="ARBA00023004"/>
    </source>
</evidence>
<dbReference type="SUPFAM" id="SSF56935">
    <property type="entry name" value="Porins"/>
    <property type="match status" value="1"/>
</dbReference>
<evidence type="ECO:0000256" key="14">
    <source>
        <dbReference type="PROSITE-ProRule" id="PRU01360"/>
    </source>
</evidence>
<comment type="similarity">
    <text evidence="2 14 15">Belongs to the TonB-dependent receptor family.</text>
</comment>
<dbReference type="Proteomes" id="UP000029264">
    <property type="component" value="Unassembled WGS sequence"/>
</dbReference>
<keyword evidence="7 16" id="KW-0732">Signal</keyword>
<evidence type="ECO:0000256" key="9">
    <source>
        <dbReference type="ARBA" id="ARBA00023065"/>
    </source>
</evidence>
<dbReference type="RefSeq" id="WP_037444469.1">
    <property type="nucleotide sequence ID" value="NZ_JPEO01000015.1"/>
</dbReference>
<gene>
    <name evidence="19" type="ORF">HR45_15185</name>
</gene>
<keyword evidence="5" id="KW-0410">Iron transport</keyword>
<protein>
    <submittedName>
        <fullName evidence="19">Porin</fullName>
    </submittedName>
</protein>
<evidence type="ECO:0000256" key="2">
    <source>
        <dbReference type="ARBA" id="ARBA00009810"/>
    </source>
</evidence>
<keyword evidence="12" id="KW-0675">Receptor</keyword>
<evidence type="ECO:0000256" key="4">
    <source>
        <dbReference type="ARBA" id="ARBA00022452"/>
    </source>
</evidence>
<feature type="domain" description="TonB-dependent receptor-like beta-barrel" evidence="17">
    <location>
        <begin position="248"/>
        <end position="688"/>
    </location>
</feature>
<dbReference type="InterPro" id="IPR000531">
    <property type="entry name" value="Beta-barrel_TonB"/>
</dbReference>
<evidence type="ECO:0000256" key="3">
    <source>
        <dbReference type="ARBA" id="ARBA00022448"/>
    </source>
</evidence>
<dbReference type="GO" id="GO:0015344">
    <property type="term" value="F:siderophore uptake transmembrane transporter activity"/>
    <property type="evidence" value="ECO:0007669"/>
    <property type="project" value="TreeGrafter"/>
</dbReference>
<dbReference type="eggNOG" id="COG4773">
    <property type="taxonomic scope" value="Bacteria"/>
</dbReference>
<reference evidence="19 20" key="1">
    <citation type="submission" date="2014-06" db="EMBL/GenBank/DDBJ databases">
        <title>Shewanella sp. YQH10.</title>
        <authorList>
            <person name="Liu Y."/>
            <person name="Zeng R."/>
        </authorList>
    </citation>
    <scope>NUCLEOTIDE SEQUENCE [LARGE SCALE GENOMIC DNA]</scope>
    <source>
        <strain evidence="19 20">YQH10</strain>
    </source>
</reference>
<evidence type="ECO:0000259" key="18">
    <source>
        <dbReference type="Pfam" id="PF07715"/>
    </source>
</evidence>
<evidence type="ECO:0000313" key="19">
    <source>
        <dbReference type="EMBL" id="KFZ36638.1"/>
    </source>
</evidence>
<keyword evidence="13 14" id="KW-0998">Cell outer membrane</keyword>
<keyword evidence="11 14" id="KW-0472">Membrane</keyword>
<evidence type="ECO:0000256" key="10">
    <source>
        <dbReference type="ARBA" id="ARBA00023077"/>
    </source>
</evidence>
<evidence type="ECO:0000313" key="20">
    <source>
        <dbReference type="Proteomes" id="UP000029264"/>
    </source>
</evidence>
<keyword evidence="10 15" id="KW-0798">TonB box</keyword>
<dbReference type="Gene3D" id="2.170.130.10">
    <property type="entry name" value="TonB-dependent receptor, plug domain"/>
    <property type="match status" value="1"/>
</dbReference>
<dbReference type="PANTHER" id="PTHR32552:SF74">
    <property type="entry name" value="HYDROXAMATE SIDEROPHORE RECEPTOR FHUE"/>
    <property type="match status" value="1"/>
</dbReference>
<feature type="signal peptide" evidence="16">
    <location>
        <begin position="1"/>
        <end position="23"/>
    </location>
</feature>
<dbReference type="GO" id="GO:0009279">
    <property type="term" value="C:cell outer membrane"/>
    <property type="evidence" value="ECO:0007669"/>
    <property type="project" value="UniProtKB-SubCell"/>
</dbReference>
<keyword evidence="9" id="KW-0406">Ion transport</keyword>
<dbReference type="STRING" id="1515746.HR45_15185"/>
<evidence type="ECO:0000256" key="5">
    <source>
        <dbReference type="ARBA" id="ARBA00022496"/>
    </source>
</evidence>
<dbReference type="AlphaFoldDB" id="A0A094LNC9"/>
<keyword evidence="20" id="KW-1185">Reference proteome</keyword>
<dbReference type="EMBL" id="JPEO01000015">
    <property type="protein sequence ID" value="KFZ36638.1"/>
    <property type="molecule type" value="Genomic_DNA"/>
</dbReference>
<evidence type="ECO:0000256" key="13">
    <source>
        <dbReference type="ARBA" id="ARBA00023237"/>
    </source>
</evidence>
<evidence type="ECO:0000256" key="16">
    <source>
        <dbReference type="SAM" id="SignalP"/>
    </source>
</evidence>
<dbReference type="InterPro" id="IPR010105">
    <property type="entry name" value="TonB_sidphr_rcpt"/>
</dbReference>